<reference evidence="1" key="1">
    <citation type="journal article" date="2014" name="Nat. Genet.">
        <title>Genome and transcriptome of the porcine whipworm Trichuris suis.</title>
        <authorList>
            <person name="Jex A.R."/>
            <person name="Nejsum P."/>
            <person name="Schwarz E.M."/>
            <person name="Hu L."/>
            <person name="Young N.D."/>
            <person name="Hall R.S."/>
            <person name="Korhonen P.K."/>
            <person name="Liao S."/>
            <person name="Thamsborg S."/>
            <person name="Xia J."/>
            <person name="Xu P."/>
            <person name="Wang S."/>
            <person name="Scheerlinck J.P."/>
            <person name="Hofmann A."/>
            <person name="Sternberg P.W."/>
            <person name="Wang J."/>
            <person name="Gasser R.B."/>
        </authorList>
    </citation>
    <scope>NUCLEOTIDE SEQUENCE [LARGE SCALE GENOMIC DNA]</scope>
    <source>
        <strain evidence="1">DCEP-RM93F</strain>
    </source>
</reference>
<accession>A0A085NA60</accession>
<dbReference type="Proteomes" id="UP000030758">
    <property type="component" value="Unassembled WGS sequence"/>
</dbReference>
<dbReference type="AlphaFoldDB" id="A0A085NA60"/>
<evidence type="ECO:0008006" key="2">
    <source>
        <dbReference type="Google" id="ProtNLM"/>
    </source>
</evidence>
<gene>
    <name evidence="1" type="ORF">M514_05756</name>
</gene>
<sequence>MNNPRRKTRQYSTEYLKYGFIRAPGNKQLPMCMMCEKVFSNEAMKPSRLKEHLMRCHPDKRTKDAAYFRSLQEKIPKRRTLPGIMATSSRIEHDCLLVSYRLALMIAKAGKAHSIGEELILPAAAEIIETVLHQPARATIDKIPLSRRTVKRRIDAMARDIEDTLFSELKNTEFALQLDESTLPGNEALLLAYVRFVKGESLAEELLFAKELLTNAKGESIFRAVSEFFKEKEIPLQNLLAVGTDGAPSMVGRHRGFIAYLKEVVPDVLAVHCVLHRQHLVAKRLSARLNSSLRYVIAAVNRIKANASNDRLFRQLCDENDEDYNRLLLHTEVRWLSRGACLTRFYELFGSVTEFLEAHDAALCENLRKSEIDIAYLADLYFKFNEMNKQLQSSMLNLVKTKTLVGAFLSKLKLYKCNLGRREFSQFPTLAEVGKKLQIADEDVHAYCEHLEMLHEDFVRRFGDIFSLVIPDWLLDPFIVNPLNIEVCLQEELVDLQSNEELKPRMARGYEYFWLHGEIPQRYTALWAAVKKLLIAIPSSAVVERGFSVVTDLVSKKRNRFEVATRGDLRLRVSSMQPNIERGVYKHARRREKERRERRPGNVSLAIVVPFLTVIIMPRPFSAIDSSAHDLGIDQTVALSRGNSSTSAMNNPRRKTRQYSTEYLKYGFIRAPGNKQLPMCMMCEKVFSNEAMKPSRLKEHLMRCHPDKRTKDAAYFRSLQEKIPKRRTLPGIMATSSRIEHDCLLVSYRLALMIAKAGKAHSIGEELILPAAAEIIETVLHQPARATIDKIPLSRRTVKRRIDAMARDIEDTLFSELKNTEFALQLDESTLPGNEALLLAYVRFVKGESLAEELLFAKELLTNAKGESIFRAVSEFFKEKEIPLQNLLAVGTDGAPSMVGRHRGFIAYLKEVVPDVLAVHCVLHRQHLVAKRLSARLNSSLRYVIAAVNRIKANASNDRLFRQLCDENDEDYNRLLLHTEVRWLSRGACLTRFYELFGSVTEFLEAHDAALCENLRKSEIDIAYLADLYFKFNEMNKQLQSSMLNLVKTKTLVGAFLSKLKLYKCNLGRREFSQFPTLAEVGKKLQIADEDVHAYCEHLEMLHEDFVRRFGDIFSLVIPDWLLDPFIVNPLNIEVCLQEELVDLQSNEELKPRMARGYEYFWLHGEIPQRYTALWAAVKKLLIAIPSSAVVERGFSVVTDLVSKKRNRFEVATRGDLRLRVSSMQPNIERLISSCASCSCE</sequence>
<dbReference type="PANTHER" id="PTHR45913:SF22">
    <property type="entry name" value="SCAN BOX DOMAIN-CONTAINING PROTEIN"/>
    <property type="match status" value="1"/>
</dbReference>
<dbReference type="EMBL" id="KL367525">
    <property type="protein sequence ID" value="KFD66356.1"/>
    <property type="molecule type" value="Genomic_DNA"/>
</dbReference>
<protein>
    <recommendedName>
        <fullName evidence="2">DUF4371 domain-containing protein</fullName>
    </recommendedName>
</protein>
<organism evidence="1">
    <name type="scientific">Trichuris suis</name>
    <name type="common">pig whipworm</name>
    <dbReference type="NCBI Taxonomy" id="68888"/>
    <lineage>
        <taxon>Eukaryota</taxon>
        <taxon>Metazoa</taxon>
        <taxon>Ecdysozoa</taxon>
        <taxon>Nematoda</taxon>
        <taxon>Enoplea</taxon>
        <taxon>Dorylaimia</taxon>
        <taxon>Trichinellida</taxon>
        <taxon>Trichuridae</taxon>
        <taxon>Trichuris</taxon>
    </lineage>
</organism>
<proteinExistence type="predicted"/>
<dbReference type="SUPFAM" id="SSF53098">
    <property type="entry name" value="Ribonuclease H-like"/>
    <property type="match status" value="2"/>
</dbReference>
<evidence type="ECO:0000313" key="1">
    <source>
        <dbReference type="EMBL" id="KFD66356.1"/>
    </source>
</evidence>
<dbReference type="InterPro" id="IPR012337">
    <property type="entry name" value="RNaseH-like_sf"/>
</dbReference>
<name>A0A085NA60_9BILA</name>
<dbReference type="PANTHER" id="PTHR45913">
    <property type="entry name" value="EPM2A-INTERACTING PROTEIN 1"/>
    <property type="match status" value="1"/>
</dbReference>